<evidence type="ECO:0000313" key="2">
    <source>
        <dbReference type="EMBL" id="MFC3266873.1"/>
    </source>
</evidence>
<dbReference type="RefSeq" id="WP_376832607.1">
    <property type="nucleotide sequence ID" value="NZ_JBHLWR010000006.1"/>
</dbReference>
<name>A0ABV7LGL8_9HYPH</name>
<dbReference type="Proteomes" id="UP001595536">
    <property type="component" value="Unassembled WGS sequence"/>
</dbReference>
<evidence type="ECO:0000313" key="3">
    <source>
        <dbReference type="Proteomes" id="UP001595536"/>
    </source>
</evidence>
<keyword evidence="3" id="KW-1185">Reference proteome</keyword>
<dbReference type="EMBL" id="JBHRUV010000060">
    <property type="protein sequence ID" value="MFC3266873.1"/>
    <property type="molecule type" value="Genomic_DNA"/>
</dbReference>
<gene>
    <name evidence="2" type="ORF">ACFOEX_10995</name>
</gene>
<accession>A0ABV7LGL8</accession>
<proteinExistence type="predicted"/>
<protein>
    <recommendedName>
        <fullName evidence="4">PEGA domain-containing protein</fullName>
    </recommendedName>
</protein>
<evidence type="ECO:0000256" key="1">
    <source>
        <dbReference type="SAM" id="MobiDB-lite"/>
    </source>
</evidence>
<reference evidence="3" key="1">
    <citation type="journal article" date="2019" name="Int. J. Syst. Evol. Microbiol.">
        <title>The Global Catalogue of Microorganisms (GCM) 10K type strain sequencing project: providing services to taxonomists for standard genome sequencing and annotation.</title>
        <authorList>
            <consortium name="The Broad Institute Genomics Platform"/>
            <consortium name="The Broad Institute Genome Sequencing Center for Infectious Disease"/>
            <person name="Wu L."/>
            <person name="Ma J."/>
        </authorList>
    </citation>
    <scope>NUCLEOTIDE SEQUENCE [LARGE SCALE GENOMIC DNA]</scope>
    <source>
        <strain evidence="3">CCM 7941</strain>
    </source>
</reference>
<evidence type="ECO:0008006" key="4">
    <source>
        <dbReference type="Google" id="ProtNLM"/>
    </source>
</evidence>
<sequence>MLALAPGGAFAQPAAGNTPQPEAATPAAPAAGAPETRPDDGRRLRLSLSASLSATPGKPIASGLVWRIYPDGDVAAGEIGRPEAETTEATPALSLKPGVYVVHVAYGFASAMQRVSLTSDATAQLSINAGGLKVTGVVGDTPIPPAQMQVSVYVPVGQDLEGRLVLENAPPGEVIRLPEGVYHVVSTYGDANAVMRADLRVEPGKVTEATVRHRAAAVTLKLVQTPGGEAFAGTAFSVLTPGGDVIREEIGAFPTLVLEEGDYIVIARHDGKVYTREFQVESGVNRDVEVLAAD</sequence>
<feature type="compositionally biased region" description="Low complexity" evidence="1">
    <location>
        <begin position="1"/>
        <end position="35"/>
    </location>
</feature>
<feature type="region of interest" description="Disordered" evidence="1">
    <location>
        <begin position="1"/>
        <end position="41"/>
    </location>
</feature>
<organism evidence="2 3">
    <name type="scientific">Camelimonas abortus</name>
    <dbReference type="NCBI Taxonomy" id="1017184"/>
    <lineage>
        <taxon>Bacteria</taxon>
        <taxon>Pseudomonadati</taxon>
        <taxon>Pseudomonadota</taxon>
        <taxon>Alphaproteobacteria</taxon>
        <taxon>Hyphomicrobiales</taxon>
        <taxon>Chelatococcaceae</taxon>
        <taxon>Camelimonas</taxon>
    </lineage>
</organism>
<comment type="caution">
    <text evidence="2">The sequence shown here is derived from an EMBL/GenBank/DDBJ whole genome shotgun (WGS) entry which is preliminary data.</text>
</comment>